<dbReference type="Gene3D" id="3.30.200.20">
    <property type="entry name" value="Phosphorylase Kinase, domain 1"/>
    <property type="match status" value="1"/>
</dbReference>
<accession>A9B1X7</accession>
<dbReference type="EMBL" id="CP000875">
    <property type="protein sequence ID" value="ABX05419.1"/>
    <property type="molecule type" value="Genomic_DNA"/>
</dbReference>
<evidence type="ECO:0000259" key="1">
    <source>
        <dbReference type="Pfam" id="PF01636"/>
    </source>
</evidence>
<dbReference type="eggNOG" id="COG3173">
    <property type="taxonomic scope" value="Bacteria"/>
</dbReference>
<dbReference type="AlphaFoldDB" id="A9B1X7"/>
<dbReference type="Gene3D" id="3.90.1200.10">
    <property type="match status" value="1"/>
</dbReference>
<dbReference type="InterPro" id="IPR011009">
    <property type="entry name" value="Kinase-like_dom_sf"/>
</dbReference>
<sequence length="299" mass="33239">MIRLLMHPNEQPIDHALVQSLLASQFPEWVGLPLQKVDSAGTDNAIYRLGSELAVRLPRIDWAVDQIASDFRWLSWLQAQLPLQIPQPIAQGQPTANYPWPWGIYAWLAGENAINARPNNPEHGLSQFLHALQKIDAQTGPAPASPTARGVSLIQRNAVTRAAITQAHTLLDTEQILAVWDHAIQIETWAYAPVWIHGDLHAGNLLVIDSNLSAVIDFGALAVGDPACDLLPAWNMFDRQTRLNFRQAMAVDAATWIRGRGWALSVAVIALPYYHQSNPVLAQMARYSIQQVLDDWNNL</sequence>
<organism evidence="2 3">
    <name type="scientific">Herpetosiphon aurantiacus (strain ATCC 23779 / DSM 785 / 114-95)</name>
    <dbReference type="NCBI Taxonomy" id="316274"/>
    <lineage>
        <taxon>Bacteria</taxon>
        <taxon>Bacillati</taxon>
        <taxon>Chloroflexota</taxon>
        <taxon>Chloroflexia</taxon>
        <taxon>Herpetosiphonales</taxon>
        <taxon>Herpetosiphonaceae</taxon>
        <taxon>Herpetosiphon</taxon>
    </lineage>
</organism>
<evidence type="ECO:0000313" key="2">
    <source>
        <dbReference type="EMBL" id="ABX05419.1"/>
    </source>
</evidence>
<dbReference type="STRING" id="316274.Haur_2781"/>
<evidence type="ECO:0000313" key="3">
    <source>
        <dbReference type="Proteomes" id="UP000000787"/>
    </source>
</evidence>
<protein>
    <submittedName>
        <fullName evidence="2">Aminoglycoside phosphotransferase</fullName>
    </submittedName>
</protein>
<gene>
    <name evidence="2" type="ordered locus">Haur_2781</name>
</gene>
<dbReference type="KEGG" id="hau:Haur_2781"/>
<dbReference type="Proteomes" id="UP000000787">
    <property type="component" value="Chromosome"/>
</dbReference>
<dbReference type="GO" id="GO:0016740">
    <property type="term" value="F:transferase activity"/>
    <property type="evidence" value="ECO:0007669"/>
    <property type="project" value="UniProtKB-KW"/>
</dbReference>
<dbReference type="HOGENOM" id="CLU_074977_0_0_0"/>
<dbReference type="BioCyc" id="HAUR316274:GHYA-2812-MONOMER"/>
<dbReference type="InterPro" id="IPR002575">
    <property type="entry name" value="Aminoglycoside_PTrfase"/>
</dbReference>
<dbReference type="Pfam" id="PF01636">
    <property type="entry name" value="APH"/>
    <property type="match status" value="1"/>
</dbReference>
<dbReference type="InParanoid" id="A9B1X7"/>
<dbReference type="PANTHER" id="PTHR21310:SF42">
    <property type="entry name" value="BIFUNCTIONAL AAC_APH"/>
    <property type="match status" value="1"/>
</dbReference>
<feature type="domain" description="Aminoglycoside phosphotransferase" evidence="1">
    <location>
        <begin position="38"/>
        <end position="260"/>
    </location>
</feature>
<dbReference type="PANTHER" id="PTHR21310">
    <property type="entry name" value="AMINOGLYCOSIDE PHOSPHOTRANSFERASE-RELATED-RELATED"/>
    <property type="match status" value="1"/>
</dbReference>
<name>A9B1X7_HERA2</name>
<proteinExistence type="predicted"/>
<dbReference type="CDD" id="cd05155">
    <property type="entry name" value="APH_ChoK_like_1"/>
    <property type="match status" value="1"/>
</dbReference>
<reference evidence="2 3" key="1">
    <citation type="journal article" date="2011" name="Stand. Genomic Sci.">
        <title>Complete genome sequence of the filamentous gliding predatory bacterium Herpetosiphon aurantiacus type strain (114-95(T)).</title>
        <authorList>
            <person name="Kiss H."/>
            <person name="Nett M."/>
            <person name="Domin N."/>
            <person name="Martin K."/>
            <person name="Maresca J.A."/>
            <person name="Copeland A."/>
            <person name="Lapidus A."/>
            <person name="Lucas S."/>
            <person name="Berry K.W."/>
            <person name="Glavina Del Rio T."/>
            <person name="Dalin E."/>
            <person name="Tice H."/>
            <person name="Pitluck S."/>
            <person name="Richardson P."/>
            <person name="Bruce D."/>
            <person name="Goodwin L."/>
            <person name="Han C."/>
            <person name="Detter J.C."/>
            <person name="Schmutz J."/>
            <person name="Brettin T."/>
            <person name="Land M."/>
            <person name="Hauser L."/>
            <person name="Kyrpides N.C."/>
            <person name="Ivanova N."/>
            <person name="Goker M."/>
            <person name="Woyke T."/>
            <person name="Klenk H.P."/>
            <person name="Bryant D.A."/>
        </authorList>
    </citation>
    <scope>NUCLEOTIDE SEQUENCE [LARGE SCALE GENOMIC DNA]</scope>
    <source>
        <strain evidence="3">ATCC 23779 / DSM 785 / 114-95</strain>
    </source>
</reference>
<keyword evidence="3" id="KW-1185">Reference proteome</keyword>
<dbReference type="SUPFAM" id="SSF56112">
    <property type="entry name" value="Protein kinase-like (PK-like)"/>
    <property type="match status" value="1"/>
</dbReference>
<dbReference type="InterPro" id="IPR051678">
    <property type="entry name" value="AGP_Transferase"/>
</dbReference>